<evidence type="ECO:0008006" key="4">
    <source>
        <dbReference type="Google" id="ProtNLM"/>
    </source>
</evidence>
<dbReference type="EMBL" id="CP000353">
    <property type="protein sequence ID" value="ABF12553.1"/>
    <property type="molecule type" value="Genomic_DNA"/>
</dbReference>
<feature type="transmembrane region" description="Helical" evidence="1">
    <location>
        <begin position="101"/>
        <end position="120"/>
    </location>
</feature>
<dbReference type="KEGG" id="rme:Rmet_5694"/>
<dbReference type="DNASU" id="4042558"/>
<feature type="transmembrane region" description="Helical" evidence="1">
    <location>
        <begin position="132"/>
        <end position="155"/>
    </location>
</feature>
<reference evidence="3" key="1">
    <citation type="journal article" date="2010" name="PLoS ONE">
        <title>The complete genome sequence of Cupriavidus metallidurans strain CH34, a master survivalist in harsh and anthropogenic environments.</title>
        <authorList>
            <person name="Janssen P.J."/>
            <person name="Van Houdt R."/>
            <person name="Moors H."/>
            <person name="Monsieurs P."/>
            <person name="Morin N."/>
            <person name="Michaux A."/>
            <person name="Benotmane M.A."/>
            <person name="Leys N."/>
            <person name="Vallaeys T."/>
            <person name="Lapidus A."/>
            <person name="Monchy S."/>
            <person name="Medigue C."/>
            <person name="Taghavi S."/>
            <person name="McCorkle S."/>
            <person name="Dunn J."/>
            <person name="van der Lelie D."/>
            <person name="Mergeay M."/>
        </authorList>
    </citation>
    <scope>NUCLEOTIDE SEQUENCE [LARGE SCALE GENOMIC DNA]</scope>
    <source>
        <strain evidence="3">ATCC 43123 / DSM 2839 / NBRC 102507 / CH34</strain>
    </source>
</reference>
<dbReference type="eggNOG" id="ENOG50330EQ">
    <property type="taxonomic scope" value="Bacteria"/>
</dbReference>
<evidence type="ECO:0000313" key="3">
    <source>
        <dbReference type="Proteomes" id="UP000002429"/>
    </source>
</evidence>
<keyword evidence="1" id="KW-1133">Transmembrane helix</keyword>
<protein>
    <recommendedName>
        <fullName evidence="4">Mechanosensitive ion channel protein MscS</fullName>
    </recommendedName>
</protein>
<dbReference type="AlphaFoldDB" id="Q1LBC3"/>
<evidence type="ECO:0000256" key="1">
    <source>
        <dbReference type="SAM" id="Phobius"/>
    </source>
</evidence>
<evidence type="ECO:0000313" key="2">
    <source>
        <dbReference type="EMBL" id="ABF12553.1"/>
    </source>
</evidence>
<keyword evidence="1" id="KW-0812">Transmembrane</keyword>
<name>Q1LBC3_CUPMC</name>
<accession>Q1LBC3</accession>
<geneLocation type="plasmid" evidence="2 3">
    <name>megaplasmid</name>
</geneLocation>
<organism evidence="2 3">
    <name type="scientific">Cupriavidus metallidurans (strain ATCC 43123 / DSM 2839 / NBRC 102507 / CH34)</name>
    <name type="common">Ralstonia metallidurans</name>
    <dbReference type="NCBI Taxonomy" id="266264"/>
    <lineage>
        <taxon>Bacteria</taxon>
        <taxon>Pseudomonadati</taxon>
        <taxon>Pseudomonadota</taxon>
        <taxon>Betaproteobacteria</taxon>
        <taxon>Burkholderiales</taxon>
        <taxon>Burkholderiaceae</taxon>
        <taxon>Cupriavidus</taxon>
    </lineage>
</organism>
<gene>
    <name evidence="2" type="ordered locus">Rmet_5694</name>
</gene>
<dbReference type="Proteomes" id="UP000002429">
    <property type="component" value="Plasmid megaplasmid"/>
</dbReference>
<dbReference type="HOGENOM" id="CLU_1293431_0_0_4"/>
<proteinExistence type="predicted"/>
<sequence length="213" mass="21759">MNCDDSNCLHRLGGIGAEALRAGSICSAAPAVNWRLMAGQGVAVVAAIATADFIRPRNAPPLTSAHDPVTQCNGSSSMMESYKRGQSLAVKESEMRKSIRYTGIAVLSAAMLVAGSASAHDRYYRGGYHGGGGSSAGAALAVAAVAGLAIGALVASSQPVMAAPAPVYAPPQPVAYAAPQVPPGYCYRSYDGAYVPCRGAAPVNYAPQPYYGY</sequence>
<keyword evidence="3" id="KW-1185">Reference proteome</keyword>
<keyword evidence="1" id="KW-0472">Membrane</keyword>
<keyword evidence="2" id="KW-0614">Plasmid</keyword>